<evidence type="ECO:0000256" key="6">
    <source>
        <dbReference type="SAM" id="Phobius"/>
    </source>
</evidence>
<evidence type="ECO:0000313" key="11">
    <source>
        <dbReference type="EMBL" id="CAB5012666.1"/>
    </source>
</evidence>
<dbReference type="AlphaFoldDB" id="A0A6J7Q614"/>
<evidence type="ECO:0000256" key="5">
    <source>
        <dbReference type="ARBA" id="ARBA00023136"/>
    </source>
</evidence>
<dbReference type="EMBL" id="CAFBPF010000090">
    <property type="protein sequence ID" value="CAB5012666.1"/>
    <property type="molecule type" value="Genomic_DNA"/>
</dbReference>
<dbReference type="PANTHER" id="PTHR13414">
    <property type="entry name" value="HUEL-CATION TRANSPORTER"/>
    <property type="match status" value="1"/>
</dbReference>
<evidence type="ECO:0000256" key="3">
    <source>
        <dbReference type="ARBA" id="ARBA00022692"/>
    </source>
</evidence>
<dbReference type="InterPro" id="IPR027469">
    <property type="entry name" value="Cation_efflux_TMD_sf"/>
</dbReference>
<dbReference type="NCBIfam" id="TIGR01297">
    <property type="entry name" value="CDF"/>
    <property type="match status" value="1"/>
</dbReference>
<dbReference type="GO" id="GO:0008324">
    <property type="term" value="F:monoatomic cation transmembrane transporter activity"/>
    <property type="evidence" value="ECO:0007669"/>
    <property type="project" value="InterPro"/>
</dbReference>
<reference evidence="11" key="1">
    <citation type="submission" date="2020-05" db="EMBL/GenBank/DDBJ databases">
        <authorList>
            <person name="Chiriac C."/>
            <person name="Salcher M."/>
            <person name="Ghai R."/>
            <person name="Kavagutti S V."/>
        </authorList>
    </citation>
    <scope>NUCLEOTIDE SEQUENCE</scope>
</reference>
<feature type="domain" description="Cation efflux protein transmembrane" evidence="7">
    <location>
        <begin position="9"/>
        <end position="216"/>
    </location>
</feature>
<evidence type="ECO:0000313" key="9">
    <source>
        <dbReference type="EMBL" id="CAB4792787.1"/>
    </source>
</evidence>
<dbReference type="InterPro" id="IPR058533">
    <property type="entry name" value="Cation_efflux_TM"/>
</dbReference>
<dbReference type="EMBL" id="CAFAAH010000060">
    <property type="protein sequence ID" value="CAB4792787.1"/>
    <property type="molecule type" value="Genomic_DNA"/>
</dbReference>
<dbReference type="PANTHER" id="PTHR13414:SF9">
    <property type="entry name" value="PROTON-COUPLED ZINC ANTIPORTER SLC30A9, MITOCHONDRIAL"/>
    <property type="match status" value="1"/>
</dbReference>
<dbReference type="SUPFAM" id="SSF161111">
    <property type="entry name" value="Cation efflux protein transmembrane domain-like"/>
    <property type="match status" value="1"/>
</dbReference>
<evidence type="ECO:0000256" key="2">
    <source>
        <dbReference type="ARBA" id="ARBA00022448"/>
    </source>
</evidence>
<keyword evidence="3 6" id="KW-0812">Transmembrane</keyword>
<keyword evidence="2" id="KW-0813">Transport</keyword>
<comment type="subcellular location">
    <subcellularLocation>
        <location evidence="1">Membrane</location>
        <topology evidence="1">Multi-pass membrane protein</topology>
    </subcellularLocation>
</comment>
<evidence type="ECO:0000259" key="7">
    <source>
        <dbReference type="Pfam" id="PF01545"/>
    </source>
</evidence>
<evidence type="ECO:0000256" key="4">
    <source>
        <dbReference type="ARBA" id="ARBA00022989"/>
    </source>
</evidence>
<accession>A0A6J7Q614</accession>
<dbReference type="EMBL" id="CAFBOR010000026">
    <property type="protein sequence ID" value="CAB4980287.1"/>
    <property type="molecule type" value="Genomic_DNA"/>
</dbReference>
<dbReference type="GO" id="GO:0016020">
    <property type="term" value="C:membrane"/>
    <property type="evidence" value="ECO:0007669"/>
    <property type="project" value="UniProtKB-SubCell"/>
</dbReference>
<gene>
    <name evidence="8" type="ORF">UFOPK2242_00330</name>
    <name evidence="9" type="ORF">UFOPK2996_00597</name>
    <name evidence="10" type="ORF">UFOPK3974_00319</name>
    <name evidence="11" type="ORF">UFOPK4071_00801</name>
</gene>
<name>A0A6J7Q614_9ZZZZ</name>
<feature type="transmembrane region" description="Helical" evidence="6">
    <location>
        <begin position="35"/>
        <end position="55"/>
    </location>
</feature>
<dbReference type="SUPFAM" id="SSF160240">
    <property type="entry name" value="Cation efflux protein cytoplasmic domain-like"/>
    <property type="match status" value="1"/>
</dbReference>
<evidence type="ECO:0000313" key="10">
    <source>
        <dbReference type="EMBL" id="CAB4980287.1"/>
    </source>
</evidence>
<dbReference type="InterPro" id="IPR002524">
    <property type="entry name" value="Cation_efflux"/>
</dbReference>
<dbReference type="GO" id="GO:0006829">
    <property type="term" value="P:zinc ion transport"/>
    <property type="evidence" value="ECO:0007669"/>
    <property type="project" value="InterPro"/>
</dbReference>
<dbReference type="InterPro" id="IPR040177">
    <property type="entry name" value="SLC30A9"/>
</dbReference>
<feature type="transmembrane region" description="Helical" evidence="6">
    <location>
        <begin position="76"/>
        <end position="99"/>
    </location>
</feature>
<dbReference type="EMBL" id="CAEZWM010000023">
    <property type="protein sequence ID" value="CAB4649745.1"/>
    <property type="molecule type" value="Genomic_DNA"/>
</dbReference>
<evidence type="ECO:0000313" key="8">
    <source>
        <dbReference type="EMBL" id="CAB4649745.1"/>
    </source>
</evidence>
<protein>
    <submittedName>
        <fullName evidence="11">Unannotated protein</fullName>
    </submittedName>
</protein>
<sequence length="307" mass="32875">MHEGSRRAIIAALFANLGIAIAKGIAFLITGSSALLAEAIHSVADTGNQALLIFGGRRSERKESQTHQFGYGTERYFWAFVVALVLFTLGAVFAVYEGIHKLSHPAELESPLIAVSVLVVAIGLESYSLRTAVHEARPSKGRKTWWQFIRSTRNPELPVVLLEDVGALTGLFIALCGVGLSWSTGEPRFDSFASILIGLLLGAIAIVLAFEMHSLLIGESADPEIEAAVREAMLASPEVQGVIHLRTLHLGPEDLLVAAKIALFSGELPAIAAAIDAAEARIRAVVPTARLIYLEPDLLREIGITEG</sequence>
<keyword evidence="5 6" id="KW-0472">Membrane</keyword>
<dbReference type="Gene3D" id="1.20.1510.10">
    <property type="entry name" value="Cation efflux protein transmembrane domain"/>
    <property type="match status" value="1"/>
</dbReference>
<feature type="transmembrane region" description="Helical" evidence="6">
    <location>
        <begin position="111"/>
        <end position="133"/>
    </location>
</feature>
<dbReference type="InterPro" id="IPR036837">
    <property type="entry name" value="Cation_efflux_CTD_sf"/>
</dbReference>
<feature type="transmembrane region" description="Helical" evidence="6">
    <location>
        <begin position="159"/>
        <end position="180"/>
    </location>
</feature>
<proteinExistence type="predicted"/>
<feature type="transmembrane region" description="Helical" evidence="6">
    <location>
        <begin position="9"/>
        <end position="29"/>
    </location>
</feature>
<keyword evidence="4 6" id="KW-1133">Transmembrane helix</keyword>
<organism evidence="11">
    <name type="scientific">freshwater metagenome</name>
    <dbReference type="NCBI Taxonomy" id="449393"/>
    <lineage>
        <taxon>unclassified sequences</taxon>
        <taxon>metagenomes</taxon>
        <taxon>ecological metagenomes</taxon>
    </lineage>
</organism>
<feature type="transmembrane region" description="Helical" evidence="6">
    <location>
        <begin position="192"/>
        <end position="210"/>
    </location>
</feature>
<dbReference type="Pfam" id="PF01545">
    <property type="entry name" value="Cation_efflux"/>
    <property type="match status" value="1"/>
</dbReference>
<evidence type="ECO:0000256" key="1">
    <source>
        <dbReference type="ARBA" id="ARBA00004141"/>
    </source>
</evidence>